<dbReference type="InterPro" id="IPR006600">
    <property type="entry name" value="HTH_CenpB_DNA-bd_dom"/>
</dbReference>
<dbReference type="OrthoDB" id="5308916at2759"/>
<dbReference type="GO" id="GO:0005634">
    <property type="term" value="C:nucleus"/>
    <property type="evidence" value="ECO:0007669"/>
    <property type="project" value="TreeGrafter"/>
</dbReference>
<evidence type="ECO:0000313" key="3">
    <source>
        <dbReference type="EMBL" id="EPY51118.1"/>
    </source>
</evidence>
<dbReference type="OMA" id="KRPRAFH"/>
<dbReference type="GeneID" id="25039362"/>
<evidence type="ECO:0000256" key="1">
    <source>
        <dbReference type="ARBA" id="ARBA00023125"/>
    </source>
</evidence>
<dbReference type="EMBL" id="KE546991">
    <property type="protein sequence ID" value="EPY51118.1"/>
    <property type="molecule type" value="Genomic_DNA"/>
</dbReference>
<dbReference type="RefSeq" id="XP_013024138.1">
    <property type="nucleotide sequence ID" value="XM_013168684.1"/>
</dbReference>
<dbReference type="Gene3D" id="1.10.10.60">
    <property type="entry name" value="Homeodomain-like"/>
    <property type="match status" value="2"/>
</dbReference>
<evidence type="ECO:0000259" key="2">
    <source>
        <dbReference type="PROSITE" id="PS51253"/>
    </source>
</evidence>
<dbReference type="InterPro" id="IPR004875">
    <property type="entry name" value="DDE_SF_endonuclease_dom"/>
</dbReference>
<gene>
    <name evidence="3" type="ORF">SPOG_05336</name>
</gene>
<dbReference type="InterPro" id="IPR041188">
    <property type="entry name" value="HTH_ABP1_N"/>
</dbReference>
<dbReference type="AlphaFoldDB" id="S9VTB2"/>
<protein>
    <recommendedName>
        <fullName evidence="2">HTH CENPB-type domain-containing protein</fullName>
    </recommendedName>
</protein>
<dbReference type="GO" id="GO:0003677">
    <property type="term" value="F:DNA binding"/>
    <property type="evidence" value="ECO:0007669"/>
    <property type="project" value="UniProtKB-KW"/>
</dbReference>
<dbReference type="PROSITE" id="PS51253">
    <property type="entry name" value="HTH_CENPB"/>
    <property type="match status" value="1"/>
</dbReference>
<accession>S9VTB2</accession>
<keyword evidence="4" id="KW-1185">Reference proteome</keyword>
<dbReference type="SMART" id="SM00674">
    <property type="entry name" value="CENPB"/>
    <property type="match status" value="1"/>
</dbReference>
<dbReference type="PANTHER" id="PTHR19303">
    <property type="entry name" value="TRANSPOSON"/>
    <property type="match status" value="1"/>
</dbReference>
<dbReference type="eggNOG" id="KOG3105">
    <property type="taxonomic scope" value="Eukaryota"/>
</dbReference>
<dbReference type="Pfam" id="PF18107">
    <property type="entry name" value="HTH_ABP1_N"/>
    <property type="match status" value="1"/>
</dbReference>
<dbReference type="STRING" id="653667.S9VTB2"/>
<feature type="domain" description="HTH CENPB-type" evidence="2">
    <location>
        <begin position="70"/>
        <end position="145"/>
    </location>
</feature>
<name>S9VTB2_SCHCR</name>
<dbReference type="SUPFAM" id="SSF46689">
    <property type="entry name" value="Homeodomain-like"/>
    <property type="match status" value="2"/>
</dbReference>
<dbReference type="Proteomes" id="UP000015464">
    <property type="component" value="Unassembled WGS sequence"/>
</dbReference>
<dbReference type="HOGENOM" id="CLU_018294_0_3_1"/>
<sequence length="527" mass="60782">MTAIRTRITVSGREKKALRAFYYNQARKPTQVELADWFKSEFGKPIAQSTLSRILSDRFAYLDDTDQNLHAKRNRSPKFPALEKALYDWIQDSHLTRTKATGDILKAAATKLWSTIPEYKESPMPEFSNGWVEGFRRRYLERVDEPSGREYHVNVEQLGESMVRIQDVASFFSKENIFNMDETGLFWKLLPNQAPSIEETGRAKRYKAKISIIMCANANGSEKLPLWVIGYAKRPRAFHLTGTYPENIGINWRCSGKASMTITIMEEWLRWFDAKMEGRKVLLILDNYDVHRLAVDSIRCSSHSFRNTTIAFLPSNSTNVYQPFELGVFYAFKVLYRLRWTRYWRTLLSNVQSPQTKINLFLAMKWIASSWETSLSVSVIDHAFRRSGVLYIADEDGAALQTPFMSNEVKEIVESIEAVLGKIEFKLDNYLNPFEESLADDMQNISDNATAAEFLDDKDFETDEEEQTLSPIPHEKAFQAIQLLLHFEAQRSNSDDTKYPLIEKHLSVIQSRLQGENATMTNQPANF</sequence>
<organism evidence="3 4">
    <name type="scientific">Schizosaccharomyces cryophilus (strain OY26 / ATCC MYA-4695 / CBS 11777 / NBRC 106824 / NRRL Y48691)</name>
    <name type="common">Fission yeast</name>
    <dbReference type="NCBI Taxonomy" id="653667"/>
    <lineage>
        <taxon>Eukaryota</taxon>
        <taxon>Fungi</taxon>
        <taxon>Dikarya</taxon>
        <taxon>Ascomycota</taxon>
        <taxon>Taphrinomycotina</taxon>
        <taxon>Schizosaccharomycetes</taxon>
        <taxon>Schizosaccharomycetales</taxon>
        <taxon>Schizosaccharomycetaceae</taxon>
        <taxon>Schizosaccharomyces</taxon>
    </lineage>
</organism>
<keyword evidence="1" id="KW-0238">DNA-binding</keyword>
<dbReference type="Pfam" id="PF03221">
    <property type="entry name" value="HTH_Tnp_Tc5"/>
    <property type="match status" value="1"/>
</dbReference>
<dbReference type="InterPro" id="IPR050863">
    <property type="entry name" value="CenT-Element_Derived"/>
</dbReference>
<proteinExistence type="predicted"/>
<evidence type="ECO:0000313" key="4">
    <source>
        <dbReference type="Proteomes" id="UP000015464"/>
    </source>
</evidence>
<reference evidence="3 4" key="1">
    <citation type="journal article" date="2011" name="Science">
        <title>Comparative functional genomics of the fission yeasts.</title>
        <authorList>
            <person name="Rhind N."/>
            <person name="Chen Z."/>
            <person name="Yassour M."/>
            <person name="Thompson D.A."/>
            <person name="Haas B.J."/>
            <person name="Habib N."/>
            <person name="Wapinski I."/>
            <person name="Roy S."/>
            <person name="Lin M.F."/>
            <person name="Heiman D.I."/>
            <person name="Young S.K."/>
            <person name="Furuya K."/>
            <person name="Guo Y."/>
            <person name="Pidoux A."/>
            <person name="Chen H.M."/>
            <person name="Robbertse B."/>
            <person name="Goldberg J.M."/>
            <person name="Aoki K."/>
            <person name="Bayne E.H."/>
            <person name="Berlin A.M."/>
            <person name="Desjardins C.A."/>
            <person name="Dobbs E."/>
            <person name="Dukaj L."/>
            <person name="Fan L."/>
            <person name="FitzGerald M.G."/>
            <person name="French C."/>
            <person name="Gujja S."/>
            <person name="Hansen K."/>
            <person name="Keifenheim D."/>
            <person name="Levin J.Z."/>
            <person name="Mosher R.A."/>
            <person name="Mueller C.A."/>
            <person name="Pfiffner J."/>
            <person name="Priest M."/>
            <person name="Russ C."/>
            <person name="Smialowska A."/>
            <person name="Swoboda P."/>
            <person name="Sykes S.M."/>
            <person name="Vaughn M."/>
            <person name="Vengrova S."/>
            <person name="Yoder R."/>
            <person name="Zeng Q."/>
            <person name="Allshire R."/>
            <person name="Baulcombe D."/>
            <person name="Birren B.W."/>
            <person name="Brown W."/>
            <person name="Ekwall K."/>
            <person name="Kellis M."/>
            <person name="Leatherwood J."/>
            <person name="Levin H."/>
            <person name="Margalit H."/>
            <person name="Martienssen R."/>
            <person name="Nieduszynski C.A."/>
            <person name="Spatafora J.W."/>
            <person name="Friedman N."/>
            <person name="Dalgaard J.Z."/>
            <person name="Baumann P."/>
            <person name="Niki H."/>
            <person name="Regev A."/>
            <person name="Nusbaum C."/>
        </authorList>
    </citation>
    <scope>NUCLEOTIDE SEQUENCE [LARGE SCALE GENOMIC DNA]</scope>
    <source>
        <strain evidence="4">OY26 / ATCC MYA-4695 / CBS 11777 / NBRC 106824 / NRRL Y48691</strain>
    </source>
</reference>
<dbReference type="PANTHER" id="PTHR19303:SF73">
    <property type="entry name" value="PROTEIN PDC2"/>
    <property type="match status" value="1"/>
</dbReference>
<dbReference type="InterPro" id="IPR009057">
    <property type="entry name" value="Homeodomain-like_sf"/>
</dbReference>
<dbReference type="Pfam" id="PF03184">
    <property type="entry name" value="DDE_1"/>
    <property type="match status" value="1"/>
</dbReference>